<comment type="caution">
    <text evidence="1">The sequence shown here is derived from an EMBL/GenBank/DDBJ whole genome shotgun (WGS) entry which is preliminary data.</text>
</comment>
<dbReference type="Proteomes" id="UP000484015">
    <property type="component" value="Unassembled WGS sequence"/>
</dbReference>
<proteinExistence type="predicted"/>
<keyword evidence="2" id="KW-1185">Reference proteome</keyword>
<dbReference type="EMBL" id="WNLA01000006">
    <property type="protein sequence ID" value="MTW02753.1"/>
    <property type="molecule type" value="Genomic_DNA"/>
</dbReference>
<evidence type="ECO:0000313" key="1">
    <source>
        <dbReference type="EMBL" id="MTW02753.1"/>
    </source>
</evidence>
<name>A0A6L6PYT1_9BURK</name>
<evidence type="ECO:0000313" key="2">
    <source>
        <dbReference type="Proteomes" id="UP000484015"/>
    </source>
</evidence>
<gene>
    <name evidence="1" type="ORF">GM668_11735</name>
</gene>
<accession>A0A6L6PYT1</accession>
<dbReference type="RefSeq" id="WP_155439147.1">
    <property type="nucleotide sequence ID" value="NZ_WNLA01000006.1"/>
</dbReference>
<reference evidence="1 2" key="1">
    <citation type="submission" date="2019-11" db="EMBL/GenBank/DDBJ databases">
        <title>Type strains purchased from KCTC, JCM and DSMZ.</title>
        <authorList>
            <person name="Lu H."/>
        </authorList>
    </citation>
    <scope>NUCLEOTIDE SEQUENCE [LARGE SCALE GENOMIC DNA]</scope>
    <source>
        <strain evidence="1 2">KCTC 42409</strain>
    </source>
</reference>
<sequence>MTEFHLCFSKYGNWGRNYHYTMVVRARNLEAAIRSVEKKIQAITTAGVSAVTRSSNHRPSKRYKLIFVVEPLQYAGWPGNSLLFIGFSGIAWCRTGLRSGDSLVL</sequence>
<organism evidence="1 2">
    <name type="scientific">Pseudoduganella ginsengisoli</name>
    <dbReference type="NCBI Taxonomy" id="1462440"/>
    <lineage>
        <taxon>Bacteria</taxon>
        <taxon>Pseudomonadati</taxon>
        <taxon>Pseudomonadota</taxon>
        <taxon>Betaproteobacteria</taxon>
        <taxon>Burkholderiales</taxon>
        <taxon>Oxalobacteraceae</taxon>
        <taxon>Telluria group</taxon>
        <taxon>Pseudoduganella</taxon>
    </lineage>
</organism>
<dbReference type="AlphaFoldDB" id="A0A6L6PYT1"/>
<protein>
    <submittedName>
        <fullName evidence="1">Uncharacterized protein</fullName>
    </submittedName>
</protein>